<name>A0AAE1EAB1_9GAST</name>
<accession>A0AAE1EAB1</accession>
<dbReference type="AlphaFoldDB" id="A0AAE1EAB1"/>
<organism evidence="1 2">
    <name type="scientific">Elysia crispata</name>
    <name type="common">lettuce slug</name>
    <dbReference type="NCBI Taxonomy" id="231223"/>
    <lineage>
        <taxon>Eukaryota</taxon>
        <taxon>Metazoa</taxon>
        <taxon>Spiralia</taxon>
        <taxon>Lophotrochozoa</taxon>
        <taxon>Mollusca</taxon>
        <taxon>Gastropoda</taxon>
        <taxon>Heterobranchia</taxon>
        <taxon>Euthyneura</taxon>
        <taxon>Panpulmonata</taxon>
        <taxon>Sacoglossa</taxon>
        <taxon>Placobranchoidea</taxon>
        <taxon>Plakobranchidae</taxon>
        <taxon>Elysia</taxon>
    </lineage>
</organism>
<comment type="caution">
    <text evidence="1">The sequence shown here is derived from an EMBL/GenBank/DDBJ whole genome shotgun (WGS) entry which is preliminary data.</text>
</comment>
<dbReference type="Proteomes" id="UP001283361">
    <property type="component" value="Unassembled WGS sequence"/>
</dbReference>
<reference evidence="1" key="1">
    <citation type="journal article" date="2023" name="G3 (Bethesda)">
        <title>A reference genome for the long-term kleptoplast-retaining sea slug Elysia crispata morphotype clarki.</title>
        <authorList>
            <person name="Eastman K.E."/>
            <person name="Pendleton A.L."/>
            <person name="Shaikh M.A."/>
            <person name="Suttiyut T."/>
            <person name="Ogas R."/>
            <person name="Tomko P."/>
            <person name="Gavelis G."/>
            <person name="Widhalm J.R."/>
            <person name="Wisecaver J.H."/>
        </authorList>
    </citation>
    <scope>NUCLEOTIDE SEQUENCE</scope>
    <source>
        <strain evidence="1">ECLA1</strain>
    </source>
</reference>
<sequence length="121" mass="13574">MIAKCSSQIYRPSEEIELDNSGKEIDTQTANGIDKISIDLFSAGVLRKQRIDTSEISANRYKNILRSTELLRSCKLASEVSRQRDYVTTAAWLDRNSDNLGDSMSTVAVQDMKLVTGRIEQ</sequence>
<dbReference type="EMBL" id="JAWDGP010000471">
    <property type="protein sequence ID" value="KAK3800234.1"/>
    <property type="molecule type" value="Genomic_DNA"/>
</dbReference>
<keyword evidence="2" id="KW-1185">Reference proteome</keyword>
<protein>
    <submittedName>
        <fullName evidence="1">Uncharacterized protein</fullName>
    </submittedName>
</protein>
<gene>
    <name evidence="1" type="ORF">RRG08_018844</name>
</gene>
<evidence type="ECO:0000313" key="2">
    <source>
        <dbReference type="Proteomes" id="UP001283361"/>
    </source>
</evidence>
<proteinExistence type="predicted"/>
<evidence type="ECO:0000313" key="1">
    <source>
        <dbReference type="EMBL" id="KAK3800234.1"/>
    </source>
</evidence>